<evidence type="ECO:0000313" key="3">
    <source>
        <dbReference type="Proteomes" id="UP000323506"/>
    </source>
</evidence>
<keyword evidence="1" id="KW-0472">Membrane</keyword>
<keyword evidence="1" id="KW-0812">Transmembrane</keyword>
<accession>A0A5D2AJI2</accession>
<protein>
    <submittedName>
        <fullName evidence="2">Uncharacterized protein</fullName>
    </submittedName>
</protein>
<sequence>MLLSILPSSLSNSENHFEDNKNAENVKQEKVVEVQQWWLEFKRGIKSDKRCMYLVTLDRTRSPHRRKLRVAGNDISTQTRKTLQLKKHMIMLDFIVLFIFSLFPSFSSIFVSDFS</sequence>
<keyword evidence="3" id="KW-1185">Reference proteome</keyword>
<dbReference type="Proteomes" id="UP000323506">
    <property type="component" value="Chromosome D11"/>
</dbReference>
<name>A0A5D2AJI2_GOSDA</name>
<evidence type="ECO:0000256" key="1">
    <source>
        <dbReference type="SAM" id="Phobius"/>
    </source>
</evidence>
<keyword evidence="1" id="KW-1133">Transmembrane helix</keyword>
<feature type="transmembrane region" description="Helical" evidence="1">
    <location>
        <begin position="90"/>
        <end position="111"/>
    </location>
</feature>
<dbReference type="AlphaFoldDB" id="A0A5D2AJI2"/>
<organism evidence="2 3">
    <name type="scientific">Gossypium darwinii</name>
    <name type="common">Darwin's cotton</name>
    <name type="synonym">Gossypium barbadense var. darwinii</name>
    <dbReference type="NCBI Taxonomy" id="34276"/>
    <lineage>
        <taxon>Eukaryota</taxon>
        <taxon>Viridiplantae</taxon>
        <taxon>Streptophyta</taxon>
        <taxon>Embryophyta</taxon>
        <taxon>Tracheophyta</taxon>
        <taxon>Spermatophyta</taxon>
        <taxon>Magnoliopsida</taxon>
        <taxon>eudicotyledons</taxon>
        <taxon>Gunneridae</taxon>
        <taxon>Pentapetalae</taxon>
        <taxon>rosids</taxon>
        <taxon>malvids</taxon>
        <taxon>Malvales</taxon>
        <taxon>Malvaceae</taxon>
        <taxon>Malvoideae</taxon>
        <taxon>Gossypium</taxon>
    </lineage>
</organism>
<dbReference type="EMBL" id="CM017711">
    <property type="protein sequence ID" value="TYG44548.1"/>
    <property type="molecule type" value="Genomic_DNA"/>
</dbReference>
<gene>
    <name evidence="2" type="ORF">ES288_D11G104600v1</name>
</gene>
<evidence type="ECO:0000313" key="2">
    <source>
        <dbReference type="EMBL" id="TYG44548.1"/>
    </source>
</evidence>
<reference evidence="2 3" key="1">
    <citation type="submission" date="2019-06" db="EMBL/GenBank/DDBJ databases">
        <title>WGS assembly of Gossypium darwinii.</title>
        <authorList>
            <person name="Chen Z.J."/>
            <person name="Sreedasyam A."/>
            <person name="Ando A."/>
            <person name="Song Q."/>
            <person name="De L."/>
            <person name="Hulse-Kemp A."/>
            <person name="Ding M."/>
            <person name="Ye W."/>
            <person name="Kirkbride R."/>
            <person name="Jenkins J."/>
            <person name="Plott C."/>
            <person name="Lovell J."/>
            <person name="Lin Y.-M."/>
            <person name="Vaughn R."/>
            <person name="Liu B."/>
            <person name="Li W."/>
            <person name="Simpson S."/>
            <person name="Scheffler B."/>
            <person name="Saski C."/>
            <person name="Grover C."/>
            <person name="Hu G."/>
            <person name="Conover J."/>
            <person name="Carlson J."/>
            <person name="Shu S."/>
            <person name="Boston L."/>
            <person name="Williams M."/>
            <person name="Peterson D."/>
            <person name="Mcgee K."/>
            <person name="Jones D."/>
            <person name="Wendel J."/>
            <person name="Stelly D."/>
            <person name="Grimwood J."/>
            <person name="Schmutz J."/>
        </authorList>
    </citation>
    <scope>NUCLEOTIDE SEQUENCE [LARGE SCALE GENOMIC DNA]</scope>
    <source>
        <strain evidence="2">1808015.09</strain>
    </source>
</reference>
<proteinExistence type="predicted"/>